<sequence length="457" mass="51464">MSNDLPQNEFLPENVDFEYEVPDYLLDPLKYYEAPGEELEFDEEHGYGPEQTYELAPEEVNFIEKTLQEKRDPTSEMSKNLQRRLDAETQYRKMQARAKISRALNAKPDRTTQYIPGDLVYYRRPWHVKPECQKILFSEDPATWKLTGAFACRTTPLWKNYDPLSLTTKSDKVTAQEMNQARALLGAMQWRSIQTGPQHSSKVSWLQSALPKGGKDVLHQINKLSREMHQRYLSVSTRQLGAESVDDIGFVCYTDAAVANRPNFASTGGHLVGMVHRSYLQGKKGFVNPISWRSHKLVLLLVCRSAGHGRRSELNGQNFLDDLLTFYAQRTALLWVASDSQLADGLTKGSASEMLTRFFQGHQVWAASFDPEFSAEFDEDLSWRGLVARSHPASSGTFHEEFLGHVSSVASAFEGSLQGTLQPLVFEDDALGYILVFACVRHSVDASGGRGRPGILS</sequence>
<evidence type="ECO:0000313" key="1">
    <source>
        <dbReference type="EMBL" id="CAK9102366.1"/>
    </source>
</evidence>
<keyword evidence="2" id="KW-1185">Reference proteome</keyword>
<comment type="caution">
    <text evidence="1">The sequence shown here is derived from an EMBL/GenBank/DDBJ whole genome shotgun (WGS) entry which is preliminary data.</text>
</comment>
<dbReference type="Proteomes" id="UP001642464">
    <property type="component" value="Unassembled WGS sequence"/>
</dbReference>
<accession>A0ABP0RT17</accession>
<organism evidence="1 2">
    <name type="scientific">Durusdinium trenchii</name>
    <dbReference type="NCBI Taxonomy" id="1381693"/>
    <lineage>
        <taxon>Eukaryota</taxon>
        <taxon>Sar</taxon>
        <taxon>Alveolata</taxon>
        <taxon>Dinophyceae</taxon>
        <taxon>Suessiales</taxon>
        <taxon>Symbiodiniaceae</taxon>
        <taxon>Durusdinium</taxon>
    </lineage>
</organism>
<proteinExistence type="predicted"/>
<gene>
    <name evidence="1" type="ORF">SCF082_LOCUS47853</name>
</gene>
<name>A0ABP0RT17_9DINO</name>
<dbReference type="EMBL" id="CAXAMM010042006">
    <property type="protein sequence ID" value="CAK9102366.1"/>
    <property type="molecule type" value="Genomic_DNA"/>
</dbReference>
<reference evidence="1 2" key="1">
    <citation type="submission" date="2024-02" db="EMBL/GenBank/DDBJ databases">
        <authorList>
            <person name="Chen Y."/>
            <person name="Shah S."/>
            <person name="Dougan E. K."/>
            <person name="Thang M."/>
            <person name="Chan C."/>
        </authorList>
    </citation>
    <scope>NUCLEOTIDE SEQUENCE [LARGE SCALE GENOMIC DNA]</scope>
</reference>
<evidence type="ECO:0000313" key="2">
    <source>
        <dbReference type="Proteomes" id="UP001642464"/>
    </source>
</evidence>
<protein>
    <submittedName>
        <fullName evidence="1">Nipped-B-like protein B</fullName>
    </submittedName>
</protein>